<protein>
    <submittedName>
        <fullName evidence="2">Uncharacterized protein</fullName>
    </submittedName>
</protein>
<reference evidence="2" key="1">
    <citation type="submission" date="2019-10" db="EMBL/GenBank/DDBJ databases">
        <title>Conservation and host-specific expression of non-tandemly repeated heterogenous ribosome RNA gene in arbuscular mycorrhizal fungi.</title>
        <authorList>
            <person name="Maeda T."/>
            <person name="Kobayashi Y."/>
            <person name="Nakagawa T."/>
            <person name="Ezawa T."/>
            <person name="Yamaguchi K."/>
            <person name="Bino T."/>
            <person name="Nishimoto Y."/>
            <person name="Shigenobu S."/>
            <person name="Kawaguchi M."/>
        </authorList>
    </citation>
    <scope>NUCLEOTIDE SEQUENCE</scope>
    <source>
        <strain evidence="2">HR1</strain>
    </source>
</reference>
<evidence type="ECO:0000256" key="1">
    <source>
        <dbReference type="SAM" id="MobiDB-lite"/>
    </source>
</evidence>
<dbReference type="EMBL" id="BLAL01000017">
    <property type="protein sequence ID" value="GES75630.1"/>
    <property type="molecule type" value="Genomic_DNA"/>
</dbReference>
<feature type="compositionally biased region" description="Basic and acidic residues" evidence="1">
    <location>
        <begin position="1"/>
        <end position="23"/>
    </location>
</feature>
<gene>
    <name evidence="2" type="ORF">RCL2_000305300</name>
</gene>
<sequence length="69" mass="8265">MEVQKKQKTEKSSYLSHLEDCKHYPRHQPPPNEMVKRIAQNLDNMDFIVKHLDGRVMINDERFLLSNQD</sequence>
<dbReference type="OrthoDB" id="2448523at2759"/>
<comment type="caution">
    <text evidence="2">The sequence shown here is derived from an EMBL/GenBank/DDBJ whole genome shotgun (WGS) entry which is preliminary data.</text>
</comment>
<dbReference type="Proteomes" id="UP000615446">
    <property type="component" value="Unassembled WGS sequence"/>
</dbReference>
<dbReference type="AlphaFoldDB" id="A0A8H3KXE8"/>
<evidence type="ECO:0000313" key="3">
    <source>
        <dbReference type="Proteomes" id="UP000615446"/>
    </source>
</evidence>
<name>A0A8H3KXE8_9GLOM</name>
<evidence type="ECO:0000313" key="2">
    <source>
        <dbReference type="EMBL" id="GES75630.1"/>
    </source>
</evidence>
<feature type="region of interest" description="Disordered" evidence="1">
    <location>
        <begin position="1"/>
        <end position="32"/>
    </location>
</feature>
<proteinExistence type="predicted"/>
<accession>A0A8H3KXE8</accession>
<organism evidence="2 3">
    <name type="scientific">Rhizophagus clarus</name>
    <dbReference type="NCBI Taxonomy" id="94130"/>
    <lineage>
        <taxon>Eukaryota</taxon>
        <taxon>Fungi</taxon>
        <taxon>Fungi incertae sedis</taxon>
        <taxon>Mucoromycota</taxon>
        <taxon>Glomeromycotina</taxon>
        <taxon>Glomeromycetes</taxon>
        <taxon>Glomerales</taxon>
        <taxon>Glomeraceae</taxon>
        <taxon>Rhizophagus</taxon>
    </lineage>
</organism>